<accession>A0ACC2XAN0</accession>
<organism evidence="1 2">
    <name type="scientific">Naganishia vaughanmartiniae</name>
    <dbReference type="NCBI Taxonomy" id="1424756"/>
    <lineage>
        <taxon>Eukaryota</taxon>
        <taxon>Fungi</taxon>
        <taxon>Dikarya</taxon>
        <taxon>Basidiomycota</taxon>
        <taxon>Agaricomycotina</taxon>
        <taxon>Tremellomycetes</taxon>
        <taxon>Filobasidiales</taxon>
        <taxon>Filobasidiaceae</taxon>
        <taxon>Naganishia</taxon>
    </lineage>
</organism>
<name>A0ACC2XAN0_9TREE</name>
<sequence>MPAGSADPRFAGVATDPRFRRPKQKAVKVEIDARFKEVLESNEFGGPGSVSGKKGKRLDKYGRPLASSHHQDQLKTFYRLKSPEAGEEEKEDGKAAADKSSAGFVDYARGEGLLDSSGSEDESGEDDAGSDDDEEGVIELGMGRRQTKIPGQSVDTEDEEDEDEDDLDIDLSEDEDDATAAQAIVDAAKKASASASKQKQQHISSIPSEEDILLADAQAAEDEEADLIEPTKRVAIVNLDWDNMRAIDLYTVFNSIINSYRPDARTSRGSADPLSAKKKLVVPKGKLLSVRVFPSEFGKERMAKEEVEGPAAEVFGSRFKHGKRNGQSSRSRARAVSQDEDDYNSDEFSGDQELEDASGSEQERDFDQDDQLSNDDDGEAGADEQDAEFHSVEDEEEGDEDMDADGDEDEDEDEDPTGLDMGSDDGSEASEIPEGDVDMDKLREYQLERLRYYYAIATFSDVSAAEYILNECNGTEFERTANVFDMMYVPDDTDFDVDECRDEATEEAKGYKGNDFVTDALRHSRVKLTWDQDDPNRVKVLRRPMTKQEIEEEDFKAYLASGTDDDDESEHEEGDSSTKPKVKSSNVNKARLQGKALRDLLLNGGDDEADVWGKHGGTGNPFGALEADDFGGEGGEMEVTFKSGLSKKGGAALSGDGEAEEDMTTLERYRARLKEKMNRKKEKKELKASTKAVKEAETAEGKFIASKAGEEDDFFNDDGGDENANHDFFEADAPEPTPASKTKAAPSGKPAKQSKQRDDVDQAMPKPRQEATAEDLTILAGVDEAKHFSMQDIIKAEKDAGKKKRKRSKKFKGVEKDVELGDAGFDINVKDDRFKVLHEEPAFAIDPSNPHFVKTKGMSKLLQEGTKRRQQQAAVTAEQALQQTASRKQKTPTGAQLAFGLPQVVAATSALGPSATDGSGDQNLLDLVAHVKRKLGDENPSSGADQGGKKKRKRR</sequence>
<dbReference type="EMBL" id="JASBWU010000006">
    <property type="protein sequence ID" value="KAJ9120696.1"/>
    <property type="molecule type" value="Genomic_DNA"/>
</dbReference>
<comment type="caution">
    <text evidence="1">The sequence shown here is derived from an EMBL/GenBank/DDBJ whole genome shotgun (WGS) entry which is preliminary data.</text>
</comment>
<reference evidence="1" key="1">
    <citation type="submission" date="2023-04" db="EMBL/GenBank/DDBJ databases">
        <title>Draft Genome sequencing of Naganishia species isolated from polar environments using Oxford Nanopore Technology.</title>
        <authorList>
            <person name="Leo P."/>
            <person name="Venkateswaran K."/>
        </authorList>
    </citation>
    <scope>NUCLEOTIDE SEQUENCE</scope>
    <source>
        <strain evidence="1">MNA-CCFEE 5425</strain>
    </source>
</reference>
<proteinExistence type="predicted"/>
<dbReference type="Proteomes" id="UP001243375">
    <property type="component" value="Unassembled WGS sequence"/>
</dbReference>
<protein>
    <submittedName>
        <fullName evidence="1">Uncharacterized protein</fullName>
    </submittedName>
</protein>
<evidence type="ECO:0000313" key="1">
    <source>
        <dbReference type="EMBL" id="KAJ9120696.1"/>
    </source>
</evidence>
<gene>
    <name evidence="1" type="ORF">QFC22_002627</name>
</gene>
<keyword evidence="2" id="KW-1185">Reference proteome</keyword>
<evidence type="ECO:0000313" key="2">
    <source>
        <dbReference type="Proteomes" id="UP001243375"/>
    </source>
</evidence>